<feature type="domain" description="Phage capsid-like C-terminal" evidence="2">
    <location>
        <begin position="102"/>
        <end position="366"/>
    </location>
</feature>
<evidence type="ECO:0000256" key="1">
    <source>
        <dbReference type="ARBA" id="ARBA00004328"/>
    </source>
</evidence>
<dbReference type="NCBIfam" id="TIGR01554">
    <property type="entry name" value="major_cap_HK97"/>
    <property type="match status" value="1"/>
</dbReference>
<dbReference type="InterPro" id="IPR024455">
    <property type="entry name" value="Phage_capsid"/>
</dbReference>
<dbReference type="SUPFAM" id="SSF56563">
    <property type="entry name" value="Major capsid protein gp5"/>
    <property type="match status" value="1"/>
</dbReference>
<name>A0A562QPL4_9PSED</name>
<dbReference type="Gene3D" id="3.30.2400.10">
    <property type="entry name" value="Major capsid protein gp5"/>
    <property type="match status" value="1"/>
</dbReference>
<dbReference type="AlphaFoldDB" id="A0A562QPL4"/>
<dbReference type="Proteomes" id="UP000316905">
    <property type="component" value="Unassembled WGS sequence"/>
</dbReference>
<evidence type="ECO:0000313" key="4">
    <source>
        <dbReference type="Proteomes" id="UP000316905"/>
    </source>
</evidence>
<comment type="caution">
    <text evidence="3">The sequence shown here is derived from an EMBL/GenBank/DDBJ whole genome shotgun (WGS) entry which is preliminary data.</text>
</comment>
<dbReference type="InterPro" id="IPR054612">
    <property type="entry name" value="Phage_capsid-like_C"/>
</dbReference>
<dbReference type="Pfam" id="PF05065">
    <property type="entry name" value="Phage_capsid"/>
    <property type="match status" value="1"/>
</dbReference>
<protein>
    <submittedName>
        <fullName evidence="3">HK97 family phage major capsid protein</fullName>
    </submittedName>
</protein>
<reference evidence="3 4" key="1">
    <citation type="journal article" date="2015" name="Stand. Genomic Sci.">
        <title>Genomic Encyclopedia of Bacterial and Archaeal Type Strains, Phase III: the genomes of soil and plant-associated and newly described type strains.</title>
        <authorList>
            <person name="Whitman W.B."/>
            <person name="Woyke T."/>
            <person name="Klenk H.P."/>
            <person name="Zhou Y."/>
            <person name="Lilburn T.G."/>
            <person name="Beck B.J."/>
            <person name="De Vos P."/>
            <person name="Vandamme P."/>
            <person name="Eisen J.A."/>
            <person name="Garrity G."/>
            <person name="Hugenholtz P."/>
            <person name="Kyrpides N.C."/>
        </authorList>
    </citation>
    <scope>NUCLEOTIDE SEQUENCE [LARGE SCALE GENOMIC DNA]</scope>
    <source>
        <strain evidence="3 4">CGMCC 1.6858</strain>
    </source>
</reference>
<sequence length="371" mass="39296">MSFEIITKAIEDHGQAVQQMKAELSQEIKNVSTRMFDLEQKAANGADHMEVKGFNNQANPIGSFVKSTQLENMRNGANTTGRVELKGGDITTLRKAMTSASYDVQPQRSTGLYNNPQPRLTILDLLPSLPVSNGKFEFMQLTGKANGAAVQVAEGDLKAESTPTFAVKEATISTIAHWTRASIQILDDAPALEQQLSSLMTYGVQAKLEAEVLNGDGSTGRMLGILPQATPFVDSAAPGLTPADRIGQAITALGAAGWVPGAIVMNHSDWFSIASMKATDSSYILGSPRDPGPANLWSVPVVLSAGIPVGTALVLDPAQLAVLDRQSPTVMASREDRDNFVTNQVTLLAELRAGLAVFAAGAVLKVTLNPA</sequence>
<keyword evidence="4" id="KW-1185">Reference proteome</keyword>
<dbReference type="EMBL" id="VLKY01000001">
    <property type="protein sequence ID" value="TWI58692.1"/>
    <property type="molecule type" value="Genomic_DNA"/>
</dbReference>
<dbReference type="RefSeq" id="WP_145137234.1">
    <property type="nucleotide sequence ID" value="NZ_VLKY01000001.1"/>
</dbReference>
<dbReference type="OrthoDB" id="637859at2"/>
<evidence type="ECO:0000313" key="3">
    <source>
        <dbReference type="EMBL" id="TWI58692.1"/>
    </source>
</evidence>
<comment type="subcellular location">
    <subcellularLocation>
        <location evidence="1">Virion</location>
    </subcellularLocation>
</comment>
<gene>
    <name evidence="3" type="ORF">IQ22_00400</name>
</gene>
<evidence type="ECO:0000259" key="2">
    <source>
        <dbReference type="Pfam" id="PF05065"/>
    </source>
</evidence>
<accession>A0A562QPL4</accession>
<proteinExistence type="predicted"/>
<organism evidence="3 4">
    <name type="scientific">Pseudomonas duriflava</name>
    <dbReference type="NCBI Taxonomy" id="459528"/>
    <lineage>
        <taxon>Bacteria</taxon>
        <taxon>Pseudomonadati</taxon>
        <taxon>Pseudomonadota</taxon>
        <taxon>Gammaproteobacteria</taxon>
        <taxon>Pseudomonadales</taxon>
        <taxon>Pseudomonadaceae</taxon>
        <taxon>Pseudomonas</taxon>
    </lineage>
</organism>
<dbReference type="Gene3D" id="3.30.2320.10">
    <property type="entry name" value="hypothetical protein PF0899 domain"/>
    <property type="match status" value="1"/>
</dbReference>